<name>A0ABR2Z5Z6_9AGAR</name>
<protein>
    <submittedName>
        <fullName evidence="2">Uncharacterized protein</fullName>
    </submittedName>
</protein>
<dbReference type="EMBL" id="JBBXMP010001110">
    <property type="protein sequence ID" value="KAL0056659.1"/>
    <property type="molecule type" value="Genomic_DNA"/>
</dbReference>
<proteinExistence type="predicted"/>
<keyword evidence="3" id="KW-1185">Reference proteome</keyword>
<accession>A0ABR2Z5Z6</accession>
<dbReference type="Proteomes" id="UP001437256">
    <property type="component" value="Unassembled WGS sequence"/>
</dbReference>
<evidence type="ECO:0000256" key="1">
    <source>
        <dbReference type="SAM" id="MobiDB-lite"/>
    </source>
</evidence>
<feature type="region of interest" description="Disordered" evidence="1">
    <location>
        <begin position="181"/>
        <end position="206"/>
    </location>
</feature>
<evidence type="ECO:0000313" key="3">
    <source>
        <dbReference type="Proteomes" id="UP001437256"/>
    </source>
</evidence>
<reference evidence="2 3" key="1">
    <citation type="submission" date="2024-05" db="EMBL/GenBank/DDBJ databases">
        <title>A draft genome resource for the thread blight pathogen Marasmius tenuissimus strain MS-2.</title>
        <authorList>
            <person name="Yulfo-Soto G.E."/>
            <person name="Baruah I.K."/>
            <person name="Amoako-Attah I."/>
            <person name="Bukari Y."/>
            <person name="Meinhardt L.W."/>
            <person name="Bailey B.A."/>
            <person name="Cohen S.P."/>
        </authorList>
    </citation>
    <scope>NUCLEOTIDE SEQUENCE [LARGE SCALE GENOMIC DNA]</scope>
    <source>
        <strain evidence="2 3">MS-2</strain>
    </source>
</reference>
<comment type="caution">
    <text evidence="2">The sequence shown here is derived from an EMBL/GenBank/DDBJ whole genome shotgun (WGS) entry which is preliminary data.</text>
</comment>
<gene>
    <name evidence="2" type="ORF">AAF712_016734</name>
</gene>
<sequence length="468" mass="52201">MFVFGMMENGMRGMEEIANVNDDHLVDLSAQEDRDAYGIDWQEMEDNTMVDHHNQANPPDSEDATNPFDTHIPDHFSHVEVESPDCPLSTEQLQSLNDILYSLPHFQNPDMDSRRLGSRICLCTHSLDEHPQVRAPSNLPPKGGTDAGCTGFYISGGELTPFTACSRPNCGQVYLSHNPIETPPSSSSSSSLSSRPSIASWQPPSSQIAPAPALSLSAGAGTSSAFGSTPWVTTWNISVPRDGRVTSHEAMSGINGQQLPLPNHSKPNLFAQTARAVKSKSTASSRIKRDDFDGAMQIGEYKTQTVTFFFLPFVETTLMPEDHQLFVSQFPKDERPGLRLWPAVLEPILRTFKTFHLSYDYTIRARSDQENLFPTLYPVLVEYLNSHGFRLYDREFPTEPPTDGTTPLMMCRVGRNQVKHGSILSQDVTLNPGNWTLENILRTTGHTNMQISLDRKQILFICEHFIDS</sequence>
<evidence type="ECO:0000313" key="2">
    <source>
        <dbReference type="EMBL" id="KAL0056659.1"/>
    </source>
</evidence>
<feature type="compositionally biased region" description="Low complexity" evidence="1">
    <location>
        <begin position="183"/>
        <end position="206"/>
    </location>
</feature>
<organism evidence="2 3">
    <name type="scientific">Marasmius tenuissimus</name>
    <dbReference type="NCBI Taxonomy" id="585030"/>
    <lineage>
        <taxon>Eukaryota</taxon>
        <taxon>Fungi</taxon>
        <taxon>Dikarya</taxon>
        <taxon>Basidiomycota</taxon>
        <taxon>Agaricomycotina</taxon>
        <taxon>Agaricomycetes</taxon>
        <taxon>Agaricomycetidae</taxon>
        <taxon>Agaricales</taxon>
        <taxon>Marasmiineae</taxon>
        <taxon>Marasmiaceae</taxon>
        <taxon>Marasmius</taxon>
    </lineage>
</organism>